<dbReference type="AlphaFoldDB" id="A0A2P2PXN5"/>
<protein>
    <submittedName>
        <fullName evidence="1">Uncharacterized protein</fullName>
    </submittedName>
</protein>
<name>A0A2P2PXN5_RHIMU</name>
<reference evidence="1" key="1">
    <citation type="submission" date="2018-02" db="EMBL/GenBank/DDBJ databases">
        <title>Rhizophora mucronata_Transcriptome.</title>
        <authorList>
            <person name="Meera S.P."/>
            <person name="Sreeshan A."/>
            <person name="Augustine A."/>
        </authorList>
    </citation>
    <scope>NUCLEOTIDE SEQUENCE</scope>
    <source>
        <tissue evidence="1">Leaf</tissue>
    </source>
</reference>
<dbReference type="EMBL" id="GGEC01079030">
    <property type="protein sequence ID" value="MBX59514.1"/>
    <property type="molecule type" value="Transcribed_RNA"/>
</dbReference>
<accession>A0A2P2PXN5</accession>
<sequence length="21" mass="2567">MDYIIHINFKKPNENPYNKST</sequence>
<evidence type="ECO:0000313" key="1">
    <source>
        <dbReference type="EMBL" id="MBX59514.1"/>
    </source>
</evidence>
<proteinExistence type="predicted"/>
<organism evidence="1">
    <name type="scientific">Rhizophora mucronata</name>
    <name type="common">Asiatic mangrove</name>
    <dbReference type="NCBI Taxonomy" id="61149"/>
    <lineage>
        <taxon>Eukaryota</taxon>
        <taxon>Viridiplantae</taxon>
        <taxon>Streptophyta</taxon>
        <taxon>Embryophyta</taxon>
        <taxon>Tracheophyta</taxon>
        <taxon>Spermatophyta</taxon>
        <taxon>Magnoliopsida</taxon>
        <taxon>eudicotyledons</taxon>
        <taxon>Gunneridae</taxon>
        <taxon>Pentapetalae</taxon>
        <taxon>rosids</taxon>
        <taxon>fabids</taxon>
        <taxon>Malpighiales</taxon>
        <taxon>Rhizophoraceae</taxon>
        <taxon>Rhizophora</taxon>
    </lineage>
</organism>